<dbReference type="Proteomes" id="UP000298127">
    <property type="component" value="Unassembled WGS sequence"/>
</dbReference>
<gene>
    <name evidence="5" type="ORF">E4M00_01245</name>
</gene>
<evidence type="ECO:0000256" key="2">
    <source>
        <dbReference type="ARBA" id="ARBA00022801"/>
    </source>
</evidence>
<dbReference type="PANTHER" id="PTHR22925">
    <property type="entry name" value="GLYCOSYL HYDROLASE 43 FAMILY MEMBER"/>
    <property type="match status" value="1"/>
</dbReference>
<accession>A0A4Y9R5E5</accession>
<reference evidence="5 6" key="1">
    <citation type="journal article" date="2018" name="J. Microbiol.">
        <title>Leifsonia flava sp. nov., a novel actinobacterium isolated from the rhizosphere of Aquilegia viridiflora.</title>
        <authorList>
            <person name="Cai Y."/>
            <person name="Tao W.Z."/>
            <person name="Ma Y.J."/>
            <person name="Cheng J."/>
            <person name="Zhang M.Y."/>
            <person name="Zhang Y.X."/>
        </authorList>
    </citation>
    <scope>NUCLEOTIDE SEQUENCE [LARGE SCALE GENOMIC DNA]</scope>
    <source>
        <strain evidence="5 6">SYP-B2174</strain>
    </source>
</reference>
<keyword evidence="6" id="KW-1185">Reference proteome</keyword>
<dbReference type="SUPFAM" id="SSF75005">
    <property type="entry name" value="Arabinanase/levansucrase/invertase"/>
    <property type="match status" value="1"/>
</dbReference>
<name>A0A4Y9R5E5_9MICO</name>
<evidence type="ECO:0000256" key="3">
    <source>
        <dbReference type="ARBA" id="ARBA00023295"/>
    </source>
</evidence>
<organism evidence="5 6">
    <name type="scientific">Orlajensenia leifsoniae</name>
    <dbReference type="NCBI Taxonomy" id="2561933"/>
    <lineage>
        <taxon>Bacteria</taxon>
        <taxon>Bacillati</taxon>
        <taxon>Actinomycetota</taxon>
        <taxon>Actinomycetes</taxon>
        <taxon>Micrococcales</taxon>
        <taxon>Microbacteriaceae</taxon>
        <taxon>Orlajensenia</taxon>
    </lineage>
</organism>
<comment type="caution">
    <text evidence="5">The sequence shown here is derived from an EMBL/GenBank/DDBJ whole genome shotgun (WGS) entry which is preliminary data.</text>
</comment>
<dbReference type="CDD" id="cd18826">
    <property type="entry name" value="GH43_CtGH43-like"/>
    <property type="match status" value="1"/>
</dbReference>
<evidence type="ECO:0000256" key="4">
    <source>
        <dbReference type="RuleBase" id="RU361187"/>
    </source>
</evidence>
<protein>
    <recommendedName>
        <fullName evidence="7">Glycosyl hydrolase family 43</fullName>
    </recommendedName>
</protein>
<comment type="similarity">
    <text evidence="1 4">Belongs to the glycosyl hydrolase 43 family.</text>
</comment>
<dbReference type="AlphaFoldDB" id="A0A4Y9R5E5"/>
<evidence type="ECO:0000256" key="1">
    <source>
        <dbReference type="ARBA" id="ARBA00009865"/>
    </source>
</evidence>
<dbReference type="InterPro" id="IPR023296">
    <property type="entry name" value="Glyco_hydro_beta-prop_sf"/>
</dbReference>
<keyword evidence="2 4" id="KW-0378">Hydrolase</keyword>
<evidence type="ECO:0000313" key="6">
    <source>
        <dbReference type="Proteomes" id="UP000298127"/>
    </source>
</evidence>
<dbReference type="InterPro" id="IPR006710">
    <property type="entry name" value="Glyco_hydro_43"/>
</dbReference>
<dbReference type="RefSeq" id="WP_135118757.1">
    <property type="nucleotide sequence ID" value="NZ_SPQZ01000001.1"/>
</dbReference>
<evidence type="ECO:0000313" key="5">
    <source>
        <dbReference type="EMBL" id="TFV99861.1"/>
    </source>
</evidence>
<keyword evidence="3 4" id="KW-0326">Glycosidase</keyword>
<dbReference type="Pfam" id="PF04616">
    <property type="entry name" value="Glyco_hydro_43"/>
    <property type="match status" value="1"/>
</dbReference>
<dbReference type="GO" id="GO:0005975">
    <property type="term" value="P:carbohydrate metabolic process"/>
    <property type="evidence" value="ECO:0007669"/>
    <property type="project" value="InterPro"/>
</dbReference>
<dbReference type="GO" id="GO:0004553">
    <property type="term" value="F:hydrolase activity, hydrolyzing O-glycosyl compounds"/>
    <property type="evidence" value="ECO:0007669"/>
    <property type="project" value="InterPro"/>
</dbReference>
<dbReference type="Gene3D" id="2.115.10.20">
    <property type="entry name" value="Glycosyl hydrolase domain, family 43"/>
    <property type="match status" value="1"/>
</dbReference>
<proteinExistence type="inferred from homology"/>
<dbReference type="PANTHER" id="PTHR22925:SF3">
    <property type="entry name" value="GLYCOSYL HYDROLASE FAMILY PROTEIN 43"/>
    <property type="match status" value="1"/>
</dbReference>
<sequence>MTNDAIRPGQPWLDTNGERIQAHGGSLYFENDTFYWYGENKEHTTPGSGNWHWGVRAYSSTDLYNWDDLGLIIPPVLDDQSSPLHPAQKMDRPHIIFNERTGKYVCWLKVMGDGAHDTQASTVLTSDSLLGPYEIVRAGLTPLGMSAGDFDLVVDPGTRKAYYFFEKVHTDLVVAELTDDYTDVTGEHSLHFPHPSPPFTREAPAHFERDGVHYLVTSGSTGYFPNFSEVASAPDYHGPWTVLGDPHPDDPSRTSFRSQISCVFKHPLKKDLYIALADRWLPQLPENMPNVYDVVAAMAQGEAVPSSAPQTDTGDSRAAMTAGLGENTAIADYVWLPIRFDGSHPIIDWRDEWSVDEFEDVDGWLSA</sequence>
<dbReference type="EMBL" id="SPQZ01000001">
    <property type="protein sequence ID" value="TFV99861.1"/>
    <property type="molecule type" value="Genomic_DNA"/>
</dbReference>
<evidence type="ECO:0008006" key="7">
    <source>
        <dbReference type="Google" id="ProtNLM"/>
    </source>
</evidence>